<keyword evidence="1" id="KW-1133">Transmembrane helix</keyword>
<gene>
    <name evidence="2" type="ORF">DBZ36_10270</name>
</gene>
<proteinExistence type="predicted"/>
<reference evidence="2 3" key="1">
    <citation type="submission" date="2018-09" db="EMBL/GenBank/DDBJ databases">
        <authorList>
            <person name="Wang Z."/>
        </authorList>
    </citation>
    <scope>NUCLEOTIDE SEQUENCE [LARGE SCALE GENOMIC DNA]</scope>
    <source>
        <strain evidence="2 3">ALS 81</strain>
    </source>
</reference>
<comment type="caution">
    <text evidence="2">The sequence shown here is derived from an EMBL/GenBank/DDBJ whole genome shotgun (WGS) entry which is preliminary data.</text>
</comment>
<evidence type="ECO:0000313" key="2">
    <source>
        <dbReference type="EMBL" id="RKF18772.1"/>
    </source>
</evidence>
<sequence>MSDKTKLILYLVMGLGLCLVALGIALAMFTDISSSMGVRGVQIIAGLIGTGLLLLVPSKIFLTLILMRR</sequence>
<dbReference type="AlphaFoldDB" id="A0A420EDR4"/>
<name>A0A420EDR4_9ALTE</name>
<dbReference type="EMBL" id="RAQO01000005">
    <property type="protein sequence ID" value="RKF18772.1"/>
    <property type="molecule type" value="Genomic_DNA"/>
</dbReference>
<dbReference type="Proteomes" id="UP000286482">
    <property type="component" value="Unassembled WGS sequence"/>
</dbReference>
<evidence type="ECO:0000313" key="3">
    <source>
        <dbReference type="Proteomes" id="UP000286482"/>
    </source>
</evidence>
<keyword evidence="1" id="KW-0812">Transmembrane</keyword>
<feature type="transmembrane region" description="Helical" evidence="1">
    <location>
        <begin position="7"/>
        <end position="29"/>
    </location>
</feature>
<feature type="transmembrane region" description="Helical" evidence="1">
    <location>
        <begin position="41"/>
        <end position="67"/>
    </location>
</feature>
<protein>
    <submittedName>
        <fullName evidence="2">Uncharacterized protein</fullName>
    </submittedName>
</protein>
<keyword evidence="3" id="KW-1185">Reference proteome</keyword>
<accession>A0A420EDR4</accession>
<evidence type="ECO:0000256" key="1">
    <source>
        <dbReference type="SAM" id="Phobius"/>
    </source>
</evidence>
<organism evidence="2 3">
    <name type="scientific">Alginatibacterium sediminis</name>
    <dbReference type="NCBI Taxonomy" id="2164068"/>
    <lineage>
        <taxon>Bacteria</taxon>
        <taxon>Pseudomonadati</taxon>
        <taxon>Pseudomonadota</taxon>
        <taxon>Gammaproteobacteria</taxon>
        <taxon>Alteromonadales</taxon>
        <taxon>Alteromonadaceae</taxon>
        <taxon>Alginatibacterium</taxon>
    </lineage>
</organism>
<keyword evidence="1" id="KW-0472">Membrane</keyword>
<dbReference type="RefSeq" id="WP_120354852.1">
    <property type="nucleotide sequence ID" value="NZ_RAQO01000005.1"/>
</dbReference>